<dbReference type="GO" id="GO:0016853">
    <property type="term" value="F:isomerase activity"/>
    <property type="evidence" value="ECO:0007669"/>
    <property type="project" value="UniProtKB-KW"/>
</dbReference>
<organism evidence="2 3">
    <name type="scientific">Maricaulis salignorans</name>
    <dbReference type="NCBI Taxonomy" id="144026"/>
    <lineage>
        <taxon>Bacteria</taxon>
        <taxon>Pseudomonadati</taxon>
        <taxon>Pseudomonadota</taxon>
        <taxon>Alphaproteobacteria</taxon>
        <taxon>Maricaulales</taxon>
        <taxon>Maricaulaceae</taxon>
        <taxon>Maricaulis</taxon>
    </lineage>
</organism>
<dbReference type="Pfam" id="PF01323">
    <property type="entry name" value="DSBA"/>
    <property type="match status" value="1"/>
</dbReference>
<evidence type="ECO:0000313" key="2">
    <source>
        <dbReference type="EMBL" id="SDM21877.1"/>
    </source>
</evidence>
<dbReference type="AlphaFoldDB" id="A0A1G9RG93"/>
<dbReference type="STRING" id="144026.SAMN04488568_1071"/>
<gene>
    <name evidence="2" type="ORF">SAMN04488568_1071</name>
</gene>
<keyword evidence="2" id="KW-0413">Isomerase</keyword>
<keyword evidence="3" id="KW-1185">Reference proteome</keyword>
<dbReference type="InterPro" id="IPR036249">
    <property type="entry name" value="Thioredoxin-like_sf"/>
</dbReference>
<dbReference type="OrthoDB" id="9799122at2"/>
<evidence type="ECO:0000259" key="1">
    <source>
        <dbReference type="Pfam" id="PF01323"/>
    </source>
</evidence>
<dbReference type="SUPFAM" id="SSF52833">
    <property type="entry name" value="Thioredoxin-like"/>
    <property type="match status" value="1"/>
</dbReference>
<protein>
    <submittedName>
        <fullName evidence="2">Predicted dithiol-disulfide isomerase, DsbA family</fullName>
    </submittedName>
</protein>
<dbReference type="GO" id="GO:0016491">
    <property type="term" value="F:oxidoreductase activity"/>
    <property type="evidence" value="ECO:0007669"/>
    <property type="project" value="InterPro"/>
</dbReference>
<dbReference type="EMBL" id="FNHG01000007">
    <property type="protein sequence ID" value="SDM21877.1"/>
    <property type="molecule type" value="Genomic_DNA"/>
</dbReference>
<evidence type="ECO:0000313" key="3">
    <source>
        <dbReference type="Proteomes" id="UP000199759"/>
    </source>
</evidence>
<dbReference type="Proteomes" id="UP000199759">
    <property type="component" value="Unassembled WGS sequence"/>
</dbReference>
<reference evidence="2 3" key="1">
    <citation type="submission" date="2016-10" db="EMBL/GenBank/DDBJ databases">
        <authorList>
            <person name="de Groot N.N."/>
        </authorList>
    </citation>
    <scope>NUCLEOTIDE SEQUENCE [LARGE SCALE GENOMIC DNA]</scope>
    <source>
        <strain evidence="2 3">DSM 16077</strain>
    </source>
</reference>
<proteinExistence type="predicted"/>
<dbReference type="Gene3D" id="3.40.30.10">
    <property type="entry name" value="Glutaredoxin"/>
    <property type="match status" value="1"/>
</dbReference>
<sequence length="224" mass="25381">MPPIKITYYSDLLCVWAWIGQRRLDQLASDFGTKIEIETHFCSVFADAWGKIEGGKGFDGFNAHLREVTTPFPHVELHPRVWLDARPRSSASAHLFIKAIELIEAEDGEALAWTDRASTRAAWALRCAFFQHGRDISSYEIQCEFADEFGVARARIEEKLCSSEAITALLRDYQICNDHGIKGSPTFVMNEGRQRLFGNVGYRLIEANVLELLRNPPTDQASWC</sequence>
<feature type="domain" description="DSBA-like thioredoxin" evidence="1">
    <location>
        <begin position="6"/>
        <end position="204"/>
    </location>
</feature>
<dbReference type="RefSeq" id="WP_091769072.1">
    <property type="nucleotide sequence ID" value="NZ_FNHG01000007.1"/>
</dbReference>
<name>A0A1G9RG93_9PROT</name>
<accession>A0A1G9RG93</accession>
<dbReference type="InterPro" id="IPR001853">
    <property type="entry name" value="DSBA-like_thioredoxin_dom"/>
</dbReference>